<dbReference type="Proteomes" id="UP000018888">
    <property type="component" value="Unassembled WGS sequence"/>
</dbReference>
<sequence length="311" mass="35033">MYNNFRVTNCTILNGFLPKLKLIQLSHNKFLGWNNYFINTNFLKRQRTTLMSDNNITIDIAGTSVPVTALQTNIDVASVLEFKPFKDWVSAISKESYSVKKKELEFKKVEIQNVDYFGPKIGFIKFKVDARLIENGKNVPGIVFMRGGSVAVLLILRSKDENETVNEHVVLTEQPRIPVPSLAFPEIPAGMLDGSGNFTGKASEEIREETGIVIKDQDLIDMTELAYGNQYKGAYPSPGGSDEFIRLCLCIKDMNINDIIKLEGKLGGLRDHGENIVVRLIKLNELWKIPDMKALSALCLYEALKKEKKIQ</sequence>
<dbReference type="CDD" id="cd03424">
    <property type="entry name" value="NUDIX_ADPRase_Nudt5_UGPPase_Nudt14"/>
    <property type="match status" value="1"/>
</dbReference>
<comment type="cofactor">
    <cofactor evidence="1">
        <name>Mg(2+)</name>
        <dbReference type="ChEBI" id="CHEBI:18420"/>
    </cofactor>
</comment>
<reference evidence="4 5" key="1">
    <citation type="journal article" date="2013" name="Proc. Natl. Acad. Sci. U.S.A.">
        <title>Genome of an arbuscular mycorrhizal fungus provides insight into the oldest plant symbiosis.</title>
        <authorList>
            <person name="Tisserant E."/>
            <person name="Malbreil M."/>
            <person name="Kuo A."/>
            <person name="Kohler A."/>
            <person name="Symeonidi A."/>
            <person name="Balestrini R."/>
            <person name="Charron P."/>
            <person name="Duensing N."/>
            <person name="Frei Dit Frey N."/>
            <person name="Gianinazzi-Pearson V."/>
            <person name="Gilbert L.B."/>
            <person name="Handa Y."/>
            <person name="Herr J.R."/>
            <person name="Hijri M."/>
            <person name="Koul R."/>
            <person name="Kawaguchi M."/>
            <person name="Krajinski F."/>
            <person name="Lammers P.J."/>
            <person name="Masclaux F.G."/>
            <person name="Murat C."/>
            <person name="Morin E."/>
            <person name="Ndikumana S."/>
            <person name="Pagni M."/>
            <person name="Petitpierre D."/>
            <person name="Requena N."/>
            <person name="Rosikiewicz P."/>
            <person name="Riley R."/>
            <person name="Saito K."/>
            <person name="San Clemente H."/>
            <person name="Shapiro H."/>
            <person name="van Tuinen D."/>
            <person name="Becard G."/>
            <person name="Bonfante P."/>
            <person name="Paszkowski U."/>
            <person name="Shachar-Hill Y.Y."/>
            <person name="Tuskan G.A."/>
            <person name="Young P.W."/>
            <person name="Sanders I.R."/>
            <person name="Henrissat B."/>
            <person name="Rensing S.A."/>
            <person name="Grigoriev I.V."/>
            <person name="Corradi N."/>
            <person name="Roux C."/>
            <person name="Martin F."/>
        </authorList>
    </citation>
    <scope>NUCLEOTIDE SEQUENCE [LARGE SCALE GENOMIC DNA]</scope>
    <source>
        <strain evidence="4 5">DAOM 197198</strain>
    </source>
</reference>
<evidence type="ECO:0000259" key="3">
    <source>
        <dbReference type="PROSITE" id="PS51462"/>
    </source>
</evidence>
<dbReference type="InterPro" id="IPR000086">
    <property type="entry name" value="NUDIX_hydrolase_dom"/>
</dbReference>
<evidence type="ECO:0000313" key="5">
    <source>
        <dbReference type="Proteomes" id="UP000018888"/>
    </source>
</evidence>
<dbReference type="VEuPathDB" id="FungiDB:RhiirFUN_001571"/>
<dbReference type="SMR" id="A0A2P4PU08"/>
<dbReference type="AlphaFoldDB" id="A0A2P4PU08"/>
<feature type="domain" description="Nudix hydrolase" evidence="3">
    <location>
        <begin position="145"/>
        <end position="304"/>
    </location>
</feature>
<evidence type="ECO:0000256" key="2">
    <source>
        <dbReference type="ARBA" id="ARBA00022801"/>
    </source>
</evidence>
<organism evidence="4 5">
    <name type="scientific">Rhizophagus irregularis (strain DAOM 181602 / DAOM 197198 / MUCL 43194)</name>
    <name type="common">Arbuscular mycorrhizal fungus</name>
    <name type="synonym">Glomus intraradices</name>
    <dbReference type="NCBI Taxonomy" id="747089"/>
    <lineage>
        <taxon>Eukaryota</taxon>
        <taxon>Fungi</taxon>
        <taxon>Fungi incertae sedis</taxon>
        <taxon>Mucoromycota</taxon>
        <taxon>Glomeromycotina</taxon>
        <taxon>Glomeromycetes</taxon>
        <taxon>Glomerales</taxon>
        <taxon>Glomeraceae</taxon>
        <taxon>Rhizophagus</taxon>
    </lineage>
</organism>
<accession>A0A2P4PU08</accession>
<name>A0A2P4PU08_RHIID</name>
<evidence type="ECO:0000256" key="1">
    <source>
        <dbReference type="ARBA" id="ARBA00001946"/>
    </source>
</evidence>
<dbReference type="GO" id="GO:0080042">
    <property type="term" value="F:ADP-glucose pyrophosphohydrolase activity"/>
    <property type="evidence" value="ECO:0007669"/>
    <property type="project" value="TreeGrafter"/>
</dbReference>
<dbReference type="InterPro" id="IPR015797">
    <property type="entry name" value="NUDIX_hydrolase-like_dom_sf"/>
</dbReference>
<comment type="caution">
    <text evidence="4">The sequence shown here is derived from an EMBL/GenBank/DDBJ whole genome shotgun (WGS) entry which is preliminary data.</text>
</comment>
<dbReference type="EMBL" id="AUPC02000146">
    <property type="protein sequence ID" value="POG68840.1"/>
    <property type="molecule type" value="Genomic_DNA"/>
</dbReference>
<gene>
    <name evidence="4" type="ORF">GLOIN_2v1632344</name>
</gene>
<dbReference type="PANTHER" id="PTHR11839:SF18">
    <property type="entry name" value="NUDIX HYDROLASE DOMAIN-CONTAINING PROTEIN"/>
    <property type="match status" value="1"/>
</dbReference>
<proteinExistence type="predicted"/>
<dbReference type="GO" id="GO:0080041">
    <property type="term" value="F:ADP-ribose pyrophosphohydrolase activity"/>
    <property type="evidence" value="ECO:0007669"/>
    <property type="project" value="TreeGrafter"/>
</dbReference>
<reference evidence="4 5" key="2">
    <citation type="journal article" date="2018" name="New Phytol.">
        <title>High intraspecific genome diversity in the model arbuscular mycorrhizal symbiont Rhizophagus irregularis.</title>
        <authorList>
            <person name="Chen E.C.H."/>
            <person name="Morin E."/>
            <person name="Beaudet D."/>
            <person name="Noel J."/>
            <person name="Yildirir G."/>
            <person name="Ndikumana S."/>
            <person name="Charron P."/>
            <person name="St-Onge C."/>
            <person name="Giorgi J."/>
            <person name="Kruger M."/>
            <person name="Marton T."/>
            <person name="Ropars J."/>
            <person name="Grigoriev I.V."/>
            <person name="Hainaut M."/>
            <person name="Henrissat B."/>
            <person name="Roux C."/>
            <person name="Martin F."/>
            <person name="Corradi N."/>
        </authorList>
    </citation>
    <scope>NUCLEOTIDE SEQUENCE [LARGE SCALE GENOMIC DNA]</scope>
    <source>
        <strain evidence="4 5">DAOM 197198</strain>
    </source>
</reference>
<keyword evidence="2" id="KW-0378">Hydrolase</keyword>
<dbReference type="GO" id="GO:0006753">
    <property type="term" value="P:nucleoside phosphate metabolic process"/>
    <property type="evidence" value="ECO:0007669"/>
    <property type="project" value="TreeGrafter"/>
</dbReference>
<protein>
    <recommendedName>
        <fullName evidence="3">Nudix hydrolase domain-containing protein</fullName>
    </recommendedName>
</protein>
<dbReference type="PANTHER" id="PTHR11839">
    <property type="entry name" value="UDP/ADP-SUGAR PYROPHOSPHATASE"/>
    <property type="match status" value="1"/>
</dbReference>
<dbReference type="Gene3D" id="3.90.79.10">
    <property type="entry name" value="Nucleoside Triphosphate Pyrophosphohydrolase"/>
    <property type="match status" value="1"/>
</dbReference>
<dbReference type="PROSITE" id="PS51462">
    <property type="entry name" value="NUDIX"/>
    <property type="match status" value="1"/>
</dbReference>
<dbReference type="GO" id="GO:0019693">
    <property type="term" value="P:ribose phosphate metabolic process"/>
    <property type="evidence" value="ECO:0007669"/>
    <property type="project" value="TreeGrafter"/>
</dbReference>
<evidence type="ECO:0000313" key="4">
    <source>
        <dbReference type="EMBL" id="POG68840.1"/>
    </source>
</evidence>
<dbReference type="SUPFAM" id="SSF55811">
    <property type="entry name" value="Nudix"/>
    <property type="match status" value="1"/>
</dbReference>
<keyword evidence="5" id="KW-1185">Reference proteome</keyword>